<keyword evidence="2" id="KW-0238">DNA-binding</keyword>
<name>A0AA88UE98_9ASTE</name>
<dbReference type="GO" id="GO:0003677">
    <property type="term" value="F:DNA binding"/>
    <property type="evidence" value="ECO:0007669"/>
    <property type="project" value="UniProtKB-KW"/>
</dbReference>
<dbReference type="InterPro" id="IPR013103">
    <property type="entry name" value="RVT_2"/>
</dbReference>
<dbReference type="Pfam" id="PF07727">
    <property type="entry name" value="RVT_2"/>
    <property type="match status" value="1"/>
</dbReference>
<keyword evidence="7" id="KW-1185">Reference proteome</keyword>
<organism evidence="6 7">
    <name type="scientific">Escallonia rubra</name>
    <dbReference type="NCBI Taxonomy" id="112253"/>
    <lineage>
        <taxon>Eukaryota</taxon>
        <taxon>Viridiplantae</taxon>
        <taxon>Streptophyta</taxon>
        <taxon>Embryophyta</taxon>
        <taxon>Tracheophyta</taxon>
        <taxon>Spermatophyta</taxon>
        <taxon>Magnoliopsida</taxon>
        <taxon>eudicotyledons</taxon>
        <taxon>Gunneridae</taxon>
        <taxon>Pentapetalae</taxon>
        <taxon>asterids</taxon>
        <taxon>campanulids</taxon>
        <taxon>Escalloniales</taxon>
        <taxon>Escalloniaceae</taxon>
        <taxon>Escallonia</taxon>
    </lineage>
</organism>
<gene>
    <name evidence="6" type="ORF">RJ640_007001</name>
</gene>
<evidence type="ECO:0000256" key="2">
    <source>
        <dbReference type="ARBA" id="ARBA00023125"/>
    </source>
</evidence>
<dbReference type="EMBL" id="JAVXUO010001545">
    <property type="protein sequence ID" value="KAK2981300.1"/>
    <property type="molecule type" value="Genomic_DNA"/>
</dbReference>
<protein>
    <recommendedName>
        <fullName evidence="5">NAC domain-containing protein</fullName>
    </recommendedName>
</protein>
<dbReference type="PANTHER" id="PTHR31744">
    <property type="entry name" value="PROTEIN CUP-SHAPED COTYLEDON 2-RELATED"/>
    <property type="match status" value="1"/>
</dbReference>
<dbReference type="AlphaFoldDB" id="A0AA88UE98"/>
<dbReference type="InterPro" id="IPR003441">
    <property type="entry name" value="NAC-dom"/>
</dbReference>
<comment type="caution">
    <text evidence="6">The sequence shown here is derived from an EMBL/GenBank/DDBJ whole genome shotgun (WGS) entry which is preliminary data.</text>
</comment>
<accession>A0AA88UE98</accession>
<proteinExistence type="predicted"/>
<evidence type="ECO:0000256" key="1">
    <source>
        <dbReference type="ARBA" id="ARBA00023015"/>
    </source>
</evidence>
<keyword evidence="4" id="KW-0539">Nucleus</keyword>
<evidence type="ECO:0000313" key="6">
    <source>
        <dbReference type="EMBL" id="KAK2981300.1"/>
    </source>
</evidence>
<sequence length="247" mass="28436">MDRAAGNGYWKPTGVDQEVKCGDGSVALKKSLDFYEGKHPDGKRTMWKMYEYRFDKEDDKRAPQHKKWTSGSKLIILVLYVDDILLASSDMHMLHETKTFMSKNINMKDLGEASYIIGIEIHRDRSRGIMGLSQRAYIDKILKRFSMHNCALTVVPIVKGDKFSLLQCPRNQLEQDEIKCIPYASALTQEWVIGKQPRKSCATYKVLSSCSQKRPISWKTAKQSLVDSHNMEAELWHVLRLRVMVYG</sequence>
<feature type="domain" description="NAC" evidence="5">
    <location>
        <begin position="1"/>
        <end position="82"/>
    </location>
</feature>
<dbReference type="InterPro" id="IPR036093">
    <property type="entry name" value="NAC_dom_sf"/>
</dbReference>
<dbReference type="PANTHER" id="PTHR31744:SF114">
    <property type="entry name" value="PROTEIN CUP-SHAPED COTYLEDON 2"/>
    <property type="match status" value="1"/>
</dbReference>
<keyword evidence="3" id="KW-0804">Transcription</keyword>
<evidence type="ECO:0000256" key="3">
    <source>
        <dbReference type="ARBA" id="ARBA00023163"/>
    </source>
</evidence>
<evidence type="ECO:0000313" key="7">
    <source>
        <dbReference type="Proteomes" id="UP001187471"/>
    </source>
</evidence>
<reference evidence="6" key="1">
    <citation type="submission" date="2022-12" db="EMBL/GenBank/DDBJ databases">
        <title>Draft genome assemblies for two species of Escallonia (Escalloniales).</title>
        <authorList>
            <person name="Chanderbali A."/>
            <person name="Dervinis C."/>
            <person name="Anghel I."/>
            <person name="Soltis D."/>
            <person name="Soltis P."/>
            <person name="Zapata F."/>
        </authorList>
    </citation>
    <scope>NUCLEOTIDE SEQUENCE</scope>
    <source>
        <strain evidence="6">UCBG92.1500</strain>
        <tissue evidence="6">Leaf</tissue>
    </source>
</reference>
<dbReference type="Gene3D" id="2.170.150.80">
    <property type="entry name" value="NAC domain"/>
    <property type="match status" value="1"/>
</dbReference>
<keyword evidence="1" id="KW-0805">Transcription regulation</keyword>
<dbReference type="GO" id="GO:0006355">
    <property type="term" value="P:regulation of DNA-templated transcription"/>
    <property type="evidence" value="ECO:0007669"/>
    <property type="project" value="InterPro"/>
</dbReference>
<dbReference type="Proteomes" id="UP001187471">
    <property type="component" value="Unassembled WGS sequence"/>
</dbReference>
<dbReference type="PROSITE" id="PS51005">
    <property type="entry name" value="NAC"/>
    <property type="match status" value="1"/>
</dbReference>
<evidence type="ECO:0000259" key="5">
    <source>
        <dbReference type="PROSITE" id="PS51005"/>
    </source>
</evidence>
<dbReference type="SUPFAM" id="SSF101941">
    <property type="entry name" value="NAC domain"/>
    <property type="match status" value="1"/>
</dbReference>
<evidence type="ECO:0000256" key="4">
    <source>
        <dbReference type="ARBA" id="ARBA00023242"/>
    </source>
</evidence>